<dbReference type="InterPro" id="IPR058582">
    <property type="entry name" value="KH_NusA_2nd"/>
</dbReference>
<organism evidence="9 10">
    <name type="scientific">Candidatus Kaiserbacteria bacterium RIFCSPHIGHO2_02_FULL_59_21</name>
    <dbReference type="NCBI Taxonomy" id="1798500"/>
    <lineage>
        <taxon>Bacteria</taxon>
        <taxon>Candidatus Kaiseribacteriota</taxon>
    </lineage>
</organism>
<dbReference type="EMBL" id="MFLN01000028">
    <property type="protein sequence ID" value="OGG67096.1"/>
    <property type="molecule type" value="Genomic_DNA"/>
</dbReference>
<dbReference type="Pfam" id="PF26594">
    <property type="entry name" value="KH_NusA_2nd"/>
    <property type="match status" value="1"/>
</dbReference>
<keyword evidence="5 7" id="KW-0805">Transcription regulation</keyword>
<dbReference type="NCBIfam" id="TIGR01953">
    <property type="entry name" value="NusA"/>
    <property type="match status" value="1"/>
</dbReference>
<accession>A0A1F6E0C7</accession>
<evidence type="ECO:0000256" key="7">
    <source>
        <dbReference type="HAMAP-Rule" id="MF_00945"/>
    </source>
</evidence>
<evidence type="ECO:0000256" key="4">
    <source>
        <dbReference type="ARBA" id="ARBA00022884"/>
    </source>
</evidence>
<dbReference type="GO" id="GO:0006353">
    <property type="term" value="P:DNA-templated transcription termination"/>
    <property type="evidence" value="ECO:0007669"/>
    <property type="project" value="UniProtKB-UniRule"/>
</dbReference>
<dbReference type="InterPro" id="IPR009019">
    <property type="entry name" value="KH_sf_prok-type"/>
</dbReference>
<comment type="subunit">
    <text evidence="7">Monomer. Binds directly to the core enzyme of the DNA-dependent RNA polymerase and to nascent RNA.</text>
</comment>
<dbReference type="HAMAP" id="MF_00945_B">
    <property type="entry name" value="NusA_B"/>
    <property type="match status" value="1"/>
</dbReference>
<dbReference type="GO" id="GO:0003700">
    <property type="term" value="F:DNA-binding transcription factor activity"/>
    <property type="evidence" value="ECO:0007669"/>
    <property type="project" value="InterPro"/>
</dbReference>
<dbReference type="InterPro" id="IPR003029">
    <property type="entry name" value="S1_domain"/>
</dbReference>
<evidence type="ECO:0000256" key="5">
    <source>
        <dbReference type="ARBA" id="ARBA00023015"/>
    </source>
</evidence>
<dbReference type="AlphaFoldDB" id="A0A1F6E0C7"/>
<dbReference type="SUPFAM" id="SSF50249">
    <property type="entry name" value="Nucleic acid-binding proteins"/>
    <property type="match status" value="1"/>
</dbReference>
<dbReference type="InterPro" id="IPR025249">
    <property type="entry name" value="TF_NusA_KH_1st"/>
</dbReference>
<dbReference type="Gene3D" id="2.40.50.140">
    <property type="entry name" value="Nucleic acid-binding proteins"/>
    <property type="match status" value="1"/>
</dbReference>
<comment type="similarity">
    <text evidence="7">Belongs to the NusA family.</text>
</comment>
<reference evidence="9 10" key="1">
    <citation type="journal article" date="2016" name="Nat. Commun.">
        <title>Thousands of microbial genomes shed light on interconnected biogeochemical processes in an aquifer system.</title>
        <authorList>
            <person name="Anantharaman K."/>
            <person name="Brown C.T."/>
            <person name="Hug L.A."/>
            <person name="Sharon I."/>
            <person name="Castelle C.J."/>
            <person name="Probst A.J."/>
            <person name="Thomas B.C."/>
            <person name="Singh A."/>
            <person name="Wilkins M.J."/>
            <person name="Karaoz U."/>
            <person name="Brodie E.L."/>
            <person name="Williams K.H."/>
            <person name="Hubbard S.S."/>
            <person name="Banfield J.F."/>
        </authorList>
    </citation>
    <scope>NUCLEOTIDE SEQUENCE [LARGE SCALE GENOMIC DNA]</scope>
</reference>
<dbReference type="PANTHER" id="PTHR22648">
    <property type="entry name" value="TRANSCRIPTION TERMINATION FACTOR NUSA"/>
    <property type="match status" value="1"/>
</dbReference>
<dbReference type="CDD" id="cd04455">
    <property type="entry name" value="S1_NusA"/>
    <property type="match status" value="1"/>
</dbReference>
<dbReference type="InterPro" id="IPR015946">
    <property type="entry name" value="KH_dom-like_a/b"/>
</dbReference>
<evidence type="ECO:0000256" key="1">
    <source>
        <dbReference type="ARBA" id="ARBA00022472"/>
    </source>
</evidence>
<dbReference type="InterPro" id="IPR010213">
    <property type="entry name" value="TF_NusA"/>
</dbReference>
<dbReference type="SUPFAM" id="SSF54814">
    <property type="entry name" value="Prokaryotic type KH domain (KH-domain type II)"/>
    <property type="match status" value="2"/>
</dbReference>
<evidence type="ECO:0000259" key="8">
    <source>
        <dbReference type="PROSITE" id="PS50126"/>
    </source>
</evidence>
<keyword evidence="4 7" id="KW-0694">RNA-binding</keyword>
<dbReference type="InterPro" id="IPR013735">
    <property type="entry name" value="TF_NusA_N"/>
</dbReference>
<dbReference type="InterPro" id="IPR030842">
    <property type="entry name" value="TF_NusA_bacterial"/>
</dbReference>
<keyword evidence="2 7" id="KW-0963">Cytoplasm</keyword>
<evidence type="ECO:0000256" key="2">
    <source>
        <dbReference type="ARBA" id="ARBA00022490"/>
    </source>
</evidence>
<evidence type="ECO:0000256" key="3">
    <source>
        <dbReference type="ARBA" id="ARBA00022814"/>
    </source>
</evidence>
<sequence length="386" mass="43029">MSLLDLKSLNSALDELQQERGISRESVVEALSTALAAAYRREYGKRGQIIRATFNPATGDMEFRQAKIVVDNTLVRTSDEEEDLSSVALAKEDHRSRFNPEQHIMLEDARRIKKDAQLDEEISFPLETREDFGRIAAQAAKQVIMQKVREAERASIISEYGEREGEIVTGHVQRFERGNLFVDLGRATAILPYDEQIPGERYRQGERVRALLLRVDESVRGTFIRLSRSHPRFLTKLFEAEVPEMASGVVEVKGIVREPGSRAKIAVKSNDEHVDPVGALVGQRGVRVAVVTSELGGEKIDVVEWYENPGEYVKEALKPAQILGIELFEEENRAVVQVAEDQQSLAIGRGGQNVRLAARLTGWKIDIRSMGGEQIAGTEEGGVPVE</sequence>
<dbReference type="PROSITE" id="PS50084">
    <property type="entry name" value="KH_TYPE_1"/>
    <property type="match status" value="1"/>
</dbReference>
<evidence type="ECO:0000256" key="6">
    <source>
        <dbReference type="ARBA" id="ARBA00023163"/>
    </source>
</evidence>
<dbReference type="Pfam" id="PF13184">
    <property type="entry name" value="KH_NusA_1st"/>
    <property type="match status" value="1"/>
</dbReference>
<dbReference type="FunFam" id="3.30.300.20:FF:000005">
    <property type="entry name" value="Transcription termination/antitermination protein NusA"/>
    <property type="match status" value="1"/>
</dbReference>
<dbReference type="SMART" id="SM00316">
    <property type="entry name" value="S1"/>
    <property type="match status" value="1"/>
</dbReference>
<keyword evidence="3 7" id="KW-0889">Transcription antitermination</keyword>
<dbReference type="PANTHER" id="PTHR22648:SF0">
    <property type="entry name" value="TRANSCRIPTION TERMINATION_ANTITERMINATION PROTEIN NUSA"/>
    <property type="match status" value="1"/>
</dbReference>
<comment type="subcellular location">
    <subcellularLocation>
        <location evidence="7">Cytoplasm</location>
    </subcellularLocation>
</comment>
<dbReference type="CDD" id="cd02134">
    <property type="entry name" value="KH-II_NusA_rpt1"/>
    <property type="match status" value="1"/>
</dbReference>
<protein>
    <recommendedName>
        <fullName evidence="7">Transcription termination/antitermination protein NusA</fullName>
    </recommendedName>
</protein>
<dbReference type="Pfam" id="PF00575">
    <property type="entry name" value="S1"/>
    <property type="match status" value="1"/>
</dbReference>
<keyword evidence="6 7" id="KW-0804">Transcription</keyword>
<dbReference type="Gene3D" id="3.30.300.20">
    <property type="match status" value="2"/>
</dbReference>
<dbReference type="Pfam" id="PF08529">
    <property type="entry name" value="NusA_N"/>
    <property type="match status" value="1"/>
</dbReference>
<evidence type="ECO:0000313" key="10">
    <source>
        <dbReference type="Proteomes" id="UP000178572"/>
    </source>
</evidence>
<evidence type="ECO:0000313" key="9">
    <source>
        <dbReference type="EMBL" id="OGG67096.1"/>
    </source>
</evidence>
<dbReference type="GO" id="GO:0003723">
    <property type="term" value="F:RNA binding"/>
    <property type="evidence" value="ECO:0007669"/>
    <property type="project" value="UniProtKB-UniRule"/>
</dbReference>
<comment type="function">
    <text evidence="7">Participates in both transcription termination and antitermination.</text>
</comment>
<feature type="domain" description="S1 motif" evidence="8">
    <location>
        <begin position="165"/>
        <end position="229"/>
    </location>
</feature>
<dbReference type="FunFam" id="3.30.300.20:FF:000002">
    <property type="entry name" value="Transcription termination/antitermination protein NusA"/>
    <property type="match status" value="1"/>
</dbReference>
<dbReference type="Gene3D" id="3.30.1480.10">
    <property type="entry name" value="NusA, N-terminal domain"/>
    <property type="match status" value="1"/>
</dbReference>
<dbReference type="SUPFAM" id="SSF69705">
    <property type="entry name" value="Transcription factor NusA, N-terminal domain"/>
    <property type="match status" value="1"/>
</dbReference>
<keyword evidence="1 7" id="KW-0806">Transcription termination</keyword>
<dbReference type="InterPro" id="IPR036555">
    <property type="entry name" value="NusA_N_sf"/>
</dbReference>
<dbReference type="InterPro" id="IPR012340">
    <property type="entry name" value="NA-bd_OB-fold"/>
</dbReference>
<name>A0A1F6E0C7_9BACT</name>
<dbReference type="CDD" id="cd22529">
    <property type="entry name" value="KH-II_NusA_rpt2"/>
    <property type="match status" value="1"/>
</dbReference>
<dbReference type="Proteomes" id="UP000178572">
    <property type="component" value="Unassembled WGS sequence"/>
</dbReference>
<gene>
    <name evidence="7" type="primary">nusA</name>
    <name evidence="9" type="ORF">A3C21_04450</name>
</gene>
<dbReference type="GO" id="GO:0005829">
    <property type="term" value="C:cytosol"/>
    <property type="evidence" value="ECO:0007669"/>
    <property type="project" value="TreeGrafter"/>
</dbReference>
<dbReference type="STRING" id="1798500.A3C21_04450"/>
<proteinExistence type="inferred from homology"/>
<comment type="caution">
    <text evidence="9">The sequence shown here is derived from an EMBL/GenBank/DDBJ whole genome shotgun (WGS) entry which is preliminary data.</text>
</comment>
<dbReference type="PROSITE" id="PS50126">
    <property type="entry name" value="S1"/>
    <property type="match status" value="1"/>
</dbReference>
<dbReference type="GO" id="GO:0031564">
    <property type="term" value="P:transcription antitermination"/>
    <property type="evidence" value="ECO:0007669"/>
    <property type="project" value="UniProtKB-UniRule"/>
</dbReference>